<evidence type="ECO:0000256" key="1">
    <source>
        <dbReference type="ARBA" id="ARBA00010088"/>
    </source>
</evidence>
<dbReference type="PANTHER" id="PTHR43248:SF29">
    <property type="entry name" value="TRIPEPTIDYL AMINOPEPTIDASE"/>
    <property type="match status" value="1"/>
</dbReference>
<evidence type="ECO:0000256" key="3">
    <source>
        <dbReference type="ARBA" id="ARBA00022801"/>
    </source>
</evidence>
<name>A0ABT0ZTD9_9PSEU</name>
<dbReference type="InterPro" id="IPR029058">
    <property type="entry name" value="AB_hydrolase_fold"/>
</dbReference>
<keyword evidence="9" id="KW-1185">Reference proteome</keyword>
<feature type="chain" id="PRO_5047529255" evidence="5">
    <location>
        <begin position="28"/>
        <end position="530"/>
    </location>
</feature>
<evidence type="ECO:0000313" key="8">
    <source>
        <dbReference type="EMBL" id="MCO1653983.1"/>
    </source>
</evidence>
<dbReference type="Proteomes" id="UP001165283">
    <property type="component" value="Unassembled WGS sequence"/>
</dbReference>
<comment type="caution">
    <text evidence="8">The sequence shown here is derived from an EMBL/GenBank/DDBJ whole genome shotgun (WGS) entry which is preliminary data.</text>
</comment>
<dbReference type="Gene3D" id="3.40.50.1820">
    <property type="entry name" value="alpha/beta hydrolase"/>
    <property type="match status" value="1"/>
</dbReference>
<dbReference type="InterPro" id="IPR000073">
    <property type="entry name" value="AB_hydrolase_1"/>
</dbReference>
<feature type="compositionally biased region" description="Low complexity" evidence="4">
    <location>
        <begin position="504"/>
        <end position="523"/>
    </location>
</feature>
<reference evidence="8" key="1">
    <citation type="submission" date="2021-04" db="EMBL/GenBank/DDBJ databases">
        <title>Pseudonocardia sp. nov., isolated from sandy soil of mangrove forest.</title>
        <authorList>
            <person name="Zan Z."/>
            <person name="Huang R."/>
            <person name="Liu W."/>
        </authorList>
    </citation>
    <scope>NUCLEOTIDE SEQUENCE</scope>
    <source>
        <strain evidence="8">S2-4</strain>
    </source>
</reference>
<feature type="domain" description="AB hydrolase-1" evidence="6">
    <location>
        <begin position="93"/>
        <end position="263"/>
    </location>
</feature>
<evidence type="ECO:0000256" key="2">
    <source>
        <dbReference type="ARBA" id="ARBA00022729"/>
    </source>
</evidence>
<comment type="similarity">
    <text evidence="1">Belongs to the peptidase S33 family.</text>
</comment>
<feature type="region of interest" description="Disordered" evidence="4">
    <location>
        <begin position="484"/>
        <end position="530"/>
    </location>
</feature>
<dbReference type="PANTHER" id="PTHR43248">
    <property type="entry name" value="2-SUCCINYL-6-HYDROXY-2,4-CYCLOHEXADIENE-1-CARBOXYLATE SYNTHASE"/>
    <property type="match status" value="1"/>
</dbReference>
<accession>A0ABT0ZTD9</accession>
<evidence type="ECO:0000256" key="4">
    <source>
        <dbReference type="SAM" id="MobiDB-lite"/>
    </source>
</evidence>
<dbReference type="InterPro" id="IPR051601">
    <property type="entry name" value="Serine_prot/Carboxylest_S33"/>
</dbReference>
<evidence type="ECO:0000256" key="5">
    <source>
        <dbReference type="SAM" id="SignalP"/>
    </source>
</evidence>
<feature type="domain" description="Peptidase S33 tripeptidyl aminopeptidase-like C-terminal" evidence="7">
    <location>
        <begin position="392"/>
        <end position="485"/>
    </location>
</feature>
<dbReference type="RefSeq" id="WP_372496872.1">
    <property type="nucleotide sequence ID" value="NZ_JAGSOV010000009.1"/>
</dbReference>
<dbReference type="Pfam" id="PF00561">
    <property type="entry name" value="Abhydrolase_1"/>
    <property type="match status" value="1"/>
</dbReference>
<proteinExistence type="inferred from homology"/>
<feature type="signal peptide" evidence="5">
    <location>
        <begin position="1"/>
        <end position="27"/>
    </location>
</feature>
<dbReference type="InterPro" id="IPR013595">
    <property type="entry name" value="Pept_S33_TAP-like_C"/>
</dbReference>
<dbReference type="EMBL" id="JAGSOV010000009">
    <property type="protein sequence ID" value="MCO1653983.1"/>
    <property type="molecule type" value="Genomic_DNA"/>
</dbReference>
<dbReference type="Pfam" id="PF08386">
    <property type="entry name" value="Abhydrolase_4"/>
    <property type="match status" value="1"/>
</dbReference>
<dbReference type="GO" id="GO:0016787">
    <property type="term" value="F:hydrolase activity"/>
    <property type="evidence" value="ECO:0007669"/>
    <property type="project" value="UniProtKB-KW"/>
</dbReference>
<sequence>MRRIPTVLSTAALVLAGAFVAPATAIADEPTPPDFQPAPVVWASCTSAGLAAAGAECGFVEVPLDYDDPTGTTIKLAVSRIKATVPADEYQGVMLVNPGGPGGSGLGLARLGSAVPDGAGDAYDWIGFDPRGVGSSVPALSCIPDYAGYNRPDYQPEGGQEAEWLARAESYAQACAANGGELLDHMTTVDAVTDMDSIRKALGAEQINFYGFSYGTYLGQVYGTLFPDKVRRMVLDGVVDVRDVWYEANLNQDVAFERNIGEFFDWVAEFDSVYGLGTTGEEVEALYYSTQDELRVTPAGPIGPSEWNDLFLGAGYNVLAWPGVADAFAAWVNDKDAAALKDAYDGSTSTTDDNGYAVYLAVQCTDAQWPTDWDVWREDNTRVDAEAPFETWANAWFNAPCAFWPAEAGEPVEVDGSDVESVLLISETFDGATPFNGALHARELFPNSALIEGVGGATHSSSLSGVACTDDKVAAYLATGELPERVSGDGSDVQCEPLPQPDPTAGAEGADASGASTGAGVAERLSSAVR</sequence>
<keyword evidence="2 5" id="KW-0732">Signal</keyword>
<keyword evidence="3 8" id="KW-0378">Hydrolase</keyword>
<organism evidence="8 9">
    <name type="scientific">Pseudonocardia humida</name>
    <dbReference type="NCBI Taxonomy" id="2800819"/>
    <lineage>
        <taxon>Bacteria</taxon>
        <taxon>Bacillati</taxon>
        <taxon>Actinomycetota</taxon>
        <taxon>Actinomycetes</taxon>
        <taxon>Pseudonocardiales</taxon>
        <taxon>Pseudonocardiaceae</taxon>
        <taxon>Pseudonocardia</taxon>
    </lineage>
</organism>
<evidence type="ECO:0000313" key="9">
    <source>
        <dbReference type="Proteomes" id="UP001165283"/>
    </source>
</evidence>
<evidence type="ECO:0000259" key="7">
    <source>
        <dbReference type="Pfam" id="PF08386"/>
    </source>
</evidence>
<evidence type="ECO:0000259" key="6">
    <source>
        <dbReference type="Pfam" id="PF00561"/>
    </source>
</evidence>
<gene>
    <name evidence="8" type="ORF">KDL28_02830</name>
</gene>
<protein>
    <submittedName>
        <fullName evidence="8">Alpha/beta fold hydrolase</fullName>
    </submittedName>
</protein>
<dbReference type="SUPFAM" id="SSF53474">
    <property type="entry name" value="alpha/beta-Hydrolases"/>
    <property type="match status" value="1"/>
</dbReference>